<reference evidence="1" key="1">
    <citation type="submission" date="2018-02" db="EMBL/GenBank/DDBJ databases">
        <title>Rhizophora mucronata_Transcriptome.</title>
        <authorList>
            <person name="Meera S.P."/>
            <person name="Sreeshan A."/>
            <person name="Augustine A."/>
        </authorList>
    </citation>
    <scope>NUCLEOTIDE SEQUENCE</scope>
    <source>
        <tissue evidence="1">Leaf</tissue>
    </source>
</reference>
<name>A0A2P2PZD4_RHIMU</name>
<organism evidence="1">
    <name type="scientific">Rhizophora mucronata</name>
    <name type="common">Asiatic mangrove</name>
    <dbReference type="NCBI Taxonomy" id="61149"/>
    <lineage>
        <taxon>Eukaryota</taxon>
        <taxon>Viridiplantae</taxon>
        <taxon>Streptophyta</taxon>
        <taxon>Embryophyta</taxon>
        <taxon>Tracheophyta</taxon>
        <taxon>Spermatophyta</taxon>
        <taxon>Magnoliopsida</taxon>
        <taxon>eudicotyledons</taxon>
        <taxon>Gunneridae</taxon>
        <taxon>Pentapetalae</taxon>
        <taxon>rosids</taxon>
        <taxon>fabids</taxon>
        <taxon>Malpighiales</taxon>
        <taxon>Rhizophoraceae</taxon>
        <taxon>Rhizophora</taxon>
    </lineage>
</organism>
<evidence type="ECO:0000313" key="1">
    <source>
        <dbReference type="EMBL" id="MBX60097.1"/>
    </source>
</evidence>
<accession>A0A2P2PZD4</accession>
<sequence>MVFELAVPYGGF</sequence>
<protein>
    <submittedName>
        <fullName evidence="1">Uncharacterized protein</fullName>
    </submittedName>
</protein>
<proteinExistence type="predicted"/>
<dbReference type="EMBL" id="GGEC01079613">
    <property type="protein sequence ID" value="MBX60097.1"/>
    <property type="molecule type" value="Transcribed_RNA"/>
</dbReference>